<dbReference type="EMBL" id="JABXBU010000011">
    <property type="protein sequence ID" value="KAF8790921.1"/>
    <property type="molecule type" value="Genomic_DNA"/>
</dbReference>
<protein>
    <submittedName>
        <fullName evidence="1">Uncharacterized protein</fullName>
    </submittedName>
</protein>
<keyword evidence="2" id="KW-1185">Reference proteome</keyword>
<organism evidence="1 2">
    <name type="scientific">Argiope bruennichi</name>
    <name type="common">Wasp spider</name>
    <name type="synonym">Aranea bruennichi</name>
    <dbReference type="NCBI Taxonomy" id="94029"/>
    <lineage>
        <taxon>Eukaryota</taxon>
        <taxon>Metazoa</taxon>
        <taxon>Ecdysozoa</taxon>
        <taxon>Arthropoda</taxon>
        <taxon>Chelicerata</taxon>
        <taxon>Arachnida</taxon>
        <taxon>Araneae</taxon>
        <taxon>Araneomorphae</taxon>
        <taxon>Entelegynae</taxon>
        <taxon>Araneoidea</taxon>
        <taxon>Araneidae</taxon>
        <taxon>Argiope</taxon>
    </lineage>
</organism>
<reference evidence="1" key="1">
    <citation type="journal article" date="2020" name="bioRxiv">
        <title>Chromosome-level reference genome of the European wasp spider Argiope bruennichi: a resource for studies on range expansion and evolutionary adaptation.</title>
        <authorList>
            <person name="Sheffer M.M."/>
            <person name="Hoppe A."/>
            <person name="Krehenwinkel H."/>
            <person name="Uhl G."/>
            <person name="Kuss A.W."/>
            <person name="Jensen L."/>
            <person name="Jensen C."/>
            <person name="Gillespie R.G."/>
            <person name="Hoff K.J."/>
            <person name="Prost S."/>
        </authorList>
    </citation>
    <scope>NUCLEOTIDE SEQUENCE</scope>
</reference>
<reference evidence="1" key="2">
    <citation type="submission" date="2020-06" db="EMBL/GenBank/DDBJ databases">
        <authorList>
            <person name="Sheffer M."/>
        </authorList>
    </citation>
    <scope>NUCLEOTIDE SEQUENCE</scope>
</reference>
<name>A0A8T0FIV0_ARGBR</name>
<comment type="caution">
    <text evidence="1">The sequence shown here is derived from an EMBL/GenBank/DDBJ whole genome shotgun (WGS) entry which is preliminary data.</text>
</comment>
<evidence type="ECO:0000313" key="2">
    <source>
        <dbReference type="Proteomes" id="UP000807504"/>
    </source>
</evidence>
<sequence length="301" mass="36257">MNELEDKFNLPTVDFKKYDRLLNAFEDYQHVMWNAYDWGYFGIEHVNELQAIAYKLDCKLCEGEMNEKLLEMFDDNIKIVKTLEPLKHNIDWDLVDEEPIPYFMFDEWRKNRNCEKEAERIQLYKEFVNRNKKYVMRLESDATKIREDMSKLNFSIDDAHSFSIFELNTGEANVEYTIYQQIVMDYINHLVNLYENFENKQNASVFEELSLFQINIEKYENQLLANALLEFIGQLPTEAYDALSADFKRAIVNLQEAHTEECDIGVNRDLRDCERELTNVKKKYFVYYFSDDQQKYKYIHY</sequence>
<accession>A0A8T0FIV0</accession>
<proteinExistence type="predicted"/>
<evidence type="ECO:0000313" key="1">
    <source>
        <dbReference type="EMBL" id="KAF8790921.1"/>
    </source>
</evidence>
<dbReference type="AlphaFoldDB" id="A0A8T0FIV0"/>
<gene>
    <name evidence="1" type="ORF">HNY73_005865</name>
</gene>
<dbReference type="Proteomes" id="UP000807504">
    <property type="component" value="Unassembled WGS sequence"/>
</dbReference>